<evidence type="ECO:0000256" key="6">
    <source>
        <dbReference type="ARBA" id="ARBA00023010"/>
    </source>
</evidence>
<evidence type="ECO:0000313" key="10">
    <source>
        <dbReference type="EMBL" id="MFC4292798.1"/>
    </source>
</evidence>
<keyword evidence="5" id="KW-1133">Transmembrane helix</keyword>
<organism evidence="10 11">
    <name type="scientific">Sphingorhabdus arenilitoris</name>
    <dbReference type="NCBI Taxonomy" id="1490041"/>
    <lineage>
        <taxon>Bacteria</taxon>
        <taxon>Pseudomonadati</taxon>
        <taxon>Pseudomonadota</taxon>
        <taxon>Alphaproteobacteria</taxon>
        <taxon>Sphingomonadales</taxon>
        <taxon>Sphingomonadaceae</taxon>
        <taxon>Sphingorhabdus</taxon>
    </lineage>
</organism>
<keyword evidence="1" id="KW-0813">Transport</keyword>
<keyword evidence="6" id="KW-0811">Translocation</keyword>
<proteinExistence type="predicted"/>
<evidence type="ECO:0000256" key="2">
    <source>
        <dbReference type="ARBA" id="ARBA00022475"/>
    </source>
</evidence>
<evidence type="ECO:0000256" key="7">
    <source>
        <dbReference type="ARBA" id="ARBA00023136"/>
    </source>
</evidence>
<accession>A0ABV8RHD7</accession>
<dbReference type="Proteomes" id="UP001595887">
    <property type="component" value="Unassembled WGS sequence"/>
</dbReference>
<feature type="chain" id="PRO_5045966782" evidence="8">
    <location>
        <begin position="27"/>
        <end position="254"/>
    </location>
</feature>
<reference evidence="11" key="1">
    <citation type="journal article" date="2019" name="Int. J. Syst. Evol. Microbiol.">
        <title>The Global Catalogue of Microorganisms (GCM) 10K type strain sequencing project: providing services to taxonomists for standard genome sequencing and annotation.</title>
        <authorList>
            <consortium name="The Broad Institute Genomics Platform"/>
            <consortium name="The Broad Institute Genome Sequencing Center for Infectious Disease"/>
            <person name="Wu L."/>
            <person name="Ma J."/>
        </authorList>
    </citation>
    <scope>NUCLEOTIDE SEQUENCE [LARGE SCALE GENOMIC DNA]</scope>
    <source>
        <strain evidence="11">CECT 8531</strain>
    </source>
</reference>
<feature type="domain" description="SecDF P1 head subdomain" evidence="9">
    <location>
        <begin position="135"/>
        <end position="243"/>
    </location>
</feature>
<keyword evidence="8" id="KW-0732">Signal</keyword>
<dbReference type="InterPro" id="IPR022813">
    <property type="entry name" value="SecD/SecF_arch_bac"/>
</dbReference>
<evidence type="ECO:0000256" key="8">
    <source>
        <dbReference type="SAM" id="SignalP"/>
    </source>
</evidence>
<evidence type="ECO:0000259" key="9">
    <source>
        <dbReference type="Pfam" id="PF22599"/>
    </source>
</evidence>
<dbReference type="PANTHER" id="PTHR30081">
    <property type="entry name" value="PROTEIN-EXPORT MEMBRANE PROTEIN SEC"/>
    <property type="match status" value="1"/>
</dbReference>
<evidence type="ECO:0000256" key="1">
    <source>
        <dbReference type="ARBA" id="ARBA00022448"/>
    </source>
</evidence>
<name>A0ABV8RHD7_9SPHN</name>
<feature type="signal peptide" evidence="8">
    <location>
        <begin position="1"/>
        <end position="26"/>
    </location>
</feature>
<evidence type="ECO:0000256" key="3">
    <source>
        <dbReference type="ARBA" id="ARBA00022692"/>
    </source>
</evidence>
<comment type="caution">
    <text evidence="10">The sequence shown here is derived from an EMBL/GenBank/DDBJ whole genome shotgun (WGS) entry which is preliminary data.</text>
</comment>
<gene>
    <name evidence="10" type="primary">secD</name>
    <name evidence="10" type="ORF">ACFOWX_10275</name>
</gene>
<keyword evidence="11" id="KW-1185">Reference proteome</keyword>
<dbReference type="Gene3D" id="3.30.70.3400">
    <property type="match status" value="1"/>
</dbReference>
<dbReference type="PANTHER" id="PTHR30081:SF1">
    <property type="entry name" value="PROTEIN TRANSLOCASE SUBUNIT SECD"/>
    <property type="match status" value="1"/>
</dbReference>
<dbReference type="InterPro" id="IPR054384">
    <property type="entry name" value="SecDF_P1_head"/>
</dbReference>
<keyword evidence="7" id="KW-0472">Membrane</keyword>
<keyword evidence="4" id="KW-0653">Protein transport</keyword>
<evidence type="ECO:0000256" key="4">
    <source>
        <dbReference type="ARBA" id="ARBA00022927"/>
    </source>
</evidence>
<dbReference type="EMBL" id="JBHSDH010000013">
    <property type="protein sequence ID" value="MFC4292798.1"/>
    <property type="molecule type" value="Genomic_DNA"/>
</dbReference>
<dbReference type="Pfam" id="PF22599">
    <property type="entry name" value="SecDF_P1_head"/>
    <property type="match status" value="1"/>
</dbReference>
<evidence type="ECO:0000256" key="5">
    <source>
        <dbReference type="ARBA" id="ARBA00022989"/>
    </source>
</evidence>
<protein>
    <submittedName>
        <fullName evidence="10">Preprotein translocase subunit SecD</fullName>
    </submittedName>
</protein>
<sequence>MMALMRQFAFLLLLALFSITPSGPLAAQTASSQIFTVQADRQQLPQSAEAANIVMAKSAQILQIRLTKMGGRTVSVQRLGADQLSVTLSAKDPEKLLTAALQGRGALSFHLVNEQLSAEDIEAGKAPTGSILLPMADGYSKLAIRQAGALSGKYIVRAQRTFTQGDNMPAVDILLDDEGRQKFGKMTHANVGKLIAVVLDGKILTAPRINEPILGGMLQISGRLSLREADELAAKLASGSLPVDFSIVAKRNDQ</sequence>
<keyword evidence="3" id="KW-0812">Transmembrane</keyword>
<keyword evidence="2" id="KW-1003">Cell membrane</keyword>
<evidence type="ECO:0000313" key="11">
    <source>
        <dbReference type="Proteomes" id="UP001595887"/>
    </source>
</evidence>
<dbReference type="Gene3D" id="3.30.1360.200">
    <property type="match status" value="1"/>
</dbReference>